<keyword evidence="3" id="KW-1185">Reference proteome</keyword>
<dbReference type="Proteomes" id="UP000589896">
    <property type="component" value="Unassembled WGS sequence"/>
</dbReference>
<reference evidence="2 3" key="1">
    <citation type="submission" date="2020-07" db="EMBL/GenBank/DDBJ databases">
        <title>isolation of Luteimonas sp. SJ-16.</title>
        <authorList>
            <person name="Huang X.-X."/>
            <person name="Xu L."/>
            <person name="Sun J.-Q."/>
        </authorList>
    </citation>
    <scope>NUCLEOTIDE SEQUENCE [LARGE SCALE GENOMIC DNA]</scope>
    <source>
        <strain evidence="2 3">SJ-16</strain>
    </source>
</reference>
<evidence type="ECO:0000313" key="3">
    <source>
        <dbReference type="Proteomes" id="UP000589896"/>
    </source>
</evidence>
<comment type="caution">
    <text evidence="2">The sequence shown here is derived from an EMBL/GenBank/DDBJ whole genome shotgun (WGS) entry which is preliminary data.</text>
</comment>
<dbReference type="EMBL" id="JACCJZ010000005">
    <property type="protein sequence ID" value="NYZ61625.1"/>
    <property type="molecule type" value="Genomic_DNA"/>
</dbReference>
<accession>A0A7Z0TXA4</accession>
<evidence type="ECO:0000256" key="1">
    <source>
        <dbReference type="SAM" id="MobiDB-lite"/>
    </source>
</evidence>
<evidence type="ECO:0000313" key="2">
    <source>
        <dbReference type="EMBL" id="NYZ61625.1"/>
    </source>
</evidence>
<sequence>MSHAFAQSSVAPQRPGDPGYDTLLAVASAPLHEAFGEQVLLDVERLDRLGRWAFLLGTMHAPDGGRPDLAGSVYAERAAAGGMSDVYVALVHTGAPSREAETADADPEHGPGASGDAGSAARGADSPERWRLVDHAIGPSDVAWLEWPQQHAAPRLLFGF</sequence>
<proteinExistence type="predicted"/>
<feature type="compositionally biased region" description="Low complexity" evidence="1">
    <location>
        <begin position="110"/>
        <end position="124"/>
    </location>
</feature>
<gene>
    <name evidence="2" type="ORF">H0E82_02430</name>
</gene>
<protein>
    <submittedName>
        <fullName evidence="2">Uncharacterized protein</fullName>
    </submittedName>
</protein>
<organism evidence="2 3">
    <name type="scientific">Luteimonas deserti</name>
    <dbReference type="NCBI Taxonomy" id="2752306"/>
    <lineage>
        <taxon>Bacteria</taxon>
        <taxon>Pseudomonadati</taxon>
        <taxon>Pseudomonadota</taxon>
        <taxon>Gammaproteobacteria</taxon>
        <taxon>Lysobacterales</taxon>
        <taxon>Lysobacteraceae</taxon>
        <taxon>Luteimonas</taxon>
    </lineage>
</organism>
<dbReference type="AlphaFoldDB" id="A0A7Z0TXA4"/>
<feature type="region of interest" description="Disordered" evidence="1">
    <location>
        <begin position="96"/>
        <end position="125"/>
    </location>
</feature>
<feature type="compositionally biased region" description="Basic and acidic residues" evidence="1">
    <location>
        <begin position="98"/>
        <end position="109"/>
    </location>
</feature>
<name>A0A7Z0TXA4_9GAMM</name>